<keyword evidence="2" id="KW-0175">Coiled coil</keyword>
<dbReference type="Proteomes" id="UP000548632">
    <property type="component" value="Unassembled WGS sequence"/>
</dbReference>
<keyword evidence="5" id="KW-1185">Reference proteome</keyword>
<organism evidence="4 5">
    <name type="scientific">Thiospirillum jenense</name>
    <dbReference type="NCBI Taxonomy" id="1653858"/>
    <lineage>
        <taxon>Bacteria</taxon>
        <taxon>Pseudomonadati</taxon>
        <taxon>Pseudomonadota</taxon>
        <taxon>Gammaproteobacteria</taxon>
        <taxon>Chromatiales</taxon>
        <taxon>Chromatiaceae</taxon>
        <taxon>Thiospirillum</taxon>
    </lineage>
</organism>
<dbReference type="PANTHER" id="PTHR38432">
    <property type="entry name" value="TELA-LIKE PROTEIN SAOUHSC_01408"/>
    <property type="match status" value="1"/>
</dbReference>
<reference evidence="4 5" key="1">
    <citation type="journal article" date="2020" name="Arch. Microbiol.">
        <title>The genome sequence of the giant phototrophic gammaproteobacterium Thiospirillum jenense gives insight into its physiological properties and phylogenetic relationships.</title>
        <authorList>
            <person name="Imhoff J.F."/>
            <person name="Meyer T.E."/>
            <person name="Kyndt J.A."/>
        </authorList>
    </citation>
    <scope>NUCLEOTIDE SEQUENCE [LARGE SCALE GENOMIC DNA]</scope>
    <source>
        <strain evidence="4 5">DSM 216</strain>
    </source>
</reference>
<feature type="region of interest" description="Disordered" evidence="3">
    <location>
        <begin position="290"/>
        <end position="321"/>
    </location>
</feature>
<evidence type="ECO:0000256" key="1">
    <source>
        <dbReference type="ARBA" id="ARBA00005541"/>
    </source>
</evidence>
<dbReference type="PANTHER" id="PTHR38432:SF1">
    <property type="entry name" value="TELA-LIKE PROTEIN SAOUHSC_01408"/>
    <property type="match status" value="1"/>
</dbReference>
<comment type="caution">
    <text evidence="4">The sequence shown here is derived from an EMBL/GenBank/DDBJ whole genome shotgun (WGS) entry which is preliminary data.</text>
</comment>
<evidence type="ECO:0000313" key="4">
    <source>
        <dbReference type="EMBL" id="MBB1127263.1"/>
    </source>
</evidence>
<dbReference type="Pfam" id="PF05816">
    <property type="entry name" value="TelA"/>
    <property type="match status" value="1"/>
</dbReference>
<accession>A0A839HEG7</accession>
<proteinExistence type="inferred from homology"/>
<comment type="similarity">
    <text evidence="1">Belongs to the TelA family.</text>
</comment>
<sequence>MPSSTQVPSLTTISDAVSGTPNNYCVMPNEVASPPGTASLTQQEMKRLLDKIDLSDGSSILHFGAKPQQQLAAVAAQVAAVFGQDTQPLHQQLETMMQILTQFDIKKLDPRIQPNWIARLFGHSEPLLYFLQQYLHTRTQLQQLIMTLVEYRTQYQAKITKLEQLYDAKLHYSRELERFIAAGEVKLHELDTETLPRLAEKVNASDNDPVRLQTLHDLHNTREDLNRRIEELRQARHSATQVLPAMQSAQEADKALLIELDVLLETLVPAWQLQLTEALRVDRLLDTSNATSLPNEVDDNKTSAPGSTKRELNRSKKLPSTNTMRRDVFDIPAIKVANKTLFDSLKTTQALARSNQPVQTIVAK</sequence>
<evidence type="ECO:0000256" key="3">
    <source>
        <dbReference type="SAM" id="MobiDB-lite"/>
    </source>
</evidence>
<evidence type="ECO:0000313" key="5">
    <source>
        <dbReference type="Proteomes" id="UP000548632"/>
    </source>
</evidence>
<gene>
    <name evidence="4" type="ORF">HUK38_13680</name>
</gene>
<protein>
    <submittedName>
        <fullName evidence="4">Toxic anion resistance protein</fullName>
    </submittedName>
</protein>
<name>A0A839HEG7_9GAMM</name>
<feature type="coiled-coil region" evidence="2">
    <location>
        <begin position="215"/>
        <end position="242"/>
    </location>
</feature>
<dbReference type="AlphaFoldDB" id="A0A839HEG7"/>
<dbReference type="EMBL" id="JABVCQ010000044">
    <property type="protein sequence ID" value="MBB1127263.1"/>
    <property type="molecule type" value="Genomic_DNA"/>
</dbReference>
<dbReference type="InterPro" id="IPR008863">
    <property type="entry name" value="Toxic_anion-R_TelA"/>
</dbReference>
<dbReference type="RefSeq" id="WP_182584891.1">
    <property type="nucleotide sequence ID" value="NZ_JABVCQ010000044.1"/>
</dbReference>
<evidence type="ECO:0000256" key="2">
    <source>
        <dbReference type="SAM" id="Coils"/>
    </source>
</evidence>